<sequence>MSSKSKNRLVIECNNTLTAEEGASPPLPKSEEEEEDEGRCAKSLAFDGHEKGGLFAFFFKFYRLITNPNRDVPGRLLAGKETGPLSPPKHPSSATSYMMRSESLSQKSSSSKSRRRGR</sequence>
<organism evidence="3 4">
    <name type="scientific">Brassica cretica</name>
    <name type="common">Mustard</name>
    <dbReference type="NCBI Taxonomy" id="69181"/>
    <lineage>
        <taxon>Eukaryota</taxon>
        <taxon>Viridiplantae</taxon>
        <taxon>Streptophyta</taxon>
        <taxon>Embryophyta</taxon>
        <taxon>Tracheophyta</taxon>
        <taxon>Spermatophyta</taxon>
        <taxon>Magnoliopsida</taxon>
        <taxon>eudicotyledons</taxon>
        <taxon>Gunneridae</taxon>
        <taxon>Pentapetalae</taxon>
        <taxon>rosids</taxon>
        <taxon>malvids</taxon>
        <taxon>Brassicales</taxon>
        <taxon>Brassicaceae</taxon>
        <taxon>Brassiceae</taxon>
        <taxon>Brassica</taxon>
    </lineage>
</organism>
<protein>
    <submittedName>
        <fullName evidence="3">Uncharacterized protein</fullName>
    </submittedName>
</protein>
<feature type="region of interest" description="Disordered" evidence="1">
    <location>
        <begin position="13"/>
        <end position="39"/>
    </location>
</feature>
<evidence type="ECO:0000256" key="1">
    <source>
        <dbReference type="SAM" id="MobiDB-lite"/>
    </source>
</evidence>
<dbReference type="Proteomes" id="UP000712281">
    <property type="component" value="Unassembled WGS sequence"/>
</dbReference>
<dbReference type="EMBL" id="QGKW02001940">
    <property type="protein sequence ID" value="KAF2556816.1"/>
    <property type="molecule type" value="Genomic_DNA"/>
</dbReference>
<dbReference type="EMBL" id="QGKY02001925">
    <property type="protein sequence ID" value="KAF2546477.1"/>
    <property type="molecule type" value="Genomic_DNA"/>
</dbReference>
<gene>
    <name evidence="3" type="ORF">F2Q68_00014049</name>
    <name evidence="2" type="ORF">F2Q70_00020527</name>
</gene>
<reference evidence="3" key="1">
    <citation type="submission" date="2019-12" db="EMBL/GenBank/DDBJ databases">
        <title>Genome sequencing and annotation of Brassica cretica.</title>
        <authorList>
            <person name="Studholme D.J."/>
            <person name="Sarris P.F."/>
        </authorList>
    </citation>
    <scope>NUCLEOTIDE SEQUENCE</scope>
    <source>
        <strain evidence="3">PFS-001/15</strain>
        <strain evidence="2">PFS-102/07</strain>
        <tissue evidence="3">Leaf</tissue>
    </source>
</reference>
<comment type="caution">
    <text evidence="3">The sequence shown here is derived from an EMBL/GenBank/DDBJ whole genome shotgun (WGS) entry which is preliminary data.</text>
</comment>
<accession>A0A8S9HK80</accession>
<feature type="region of interest" description="Disordered" evidence="1">
    <location>
        <begin position="71"/>
        <end position="118"/>
    </location>
</feature>
<evidence type="ECO:0000313" key="4">
    <source>
        <dbReference type="Proteomes" id="UP000712281"/>
    </source>
</evidence>
<evidence type="ECO:0000313" key="3">
    <source>
        <dbReference type="EMBL" id="KAF2556816.1"/>
    </source>
</evidence>
<dbReference type="AlphaFoldDB" id="A0A8S9HK80"/>
<proteinExistence type="predicted"/>
<name>A0A8S9HK80_BRACR</name>
<feature type="compositionally biased region" description="Low complexity" evidence="1">
    <location>
        <begin position="100"/>
        <end position="111"/>
    </location>
</feature>
<evidence type="ECO:0000313" key="2">
    <source>
        <dbReference type="EMBL" id="KAF2546477.1"/>
    </source>
</evidence>